<dbReference type="AlphaFoldDB" id="A0A9P6DQS2"/>
<evidence type="ECO:0000313" key="1">
    <source>
        <dbReference type="EMBL" id="KAF9507669.1"/>
    </source>
</evidence>
<accession>A0A9P6DQS2</accession>
<comment type="caution">
    <text evidence="1">The sequence shown here is derived from an EMBL/GenBank/DDBJ whole genome shotgun (WGS) entry which is preliminary data.</text>
</comment>
<dbReference type="EMBL" id="MU129075">
    <property type="protein sequence ID" value="KAF9507669.1"/>
    <property type="molecule type" value="Genomic_DNA"/>
</dbReference>
<sequence length="185" mass="20542">MAIKGVLSQSLEFILIDIEGDISPSVAGGGVFIDVRIIFRRPFVLPLKSFLIARCISRARNRGFWSRIGPSNPPLPSSHQETVFAMAGVRELPALPHLLLGTTSDAIPRLIDFTLRTLKILQVSHIPYFLIIYASSGRPPLTYSPYRVCVVSHTPSTATPHRVIAEFHEWPPPVFANIEYGVDEL</sequence>
<gene>
    <name evidence="1" type="ORF">BS47DRAFT_283182</name>
</gene>
<reference evidence="1" key="1">
    <citation type="journal article" date="2020" name="Nat. Commun.">
        <title>Large-scale genome sequencing of mycorrhizal fungi provides insights into the early evolution of symbiotic traits.</title>
        <authorList>
            <person name="Miyauchi S."/>
            <person name="Kiss E."/>
            <person name="Kuo A."/>
            <person name="Drula E."/>
            <person name="Kohler A."/>
            <person name="Sanchez-Garcia M."/>
            <person name="Morin E."/>
            <person name="Andreopoulos B."/>
            <person name="Barry K.W."/>
            <person name="Bonito G."/>
            <person name="Buee M."/>
            <person name="Carver A."/>
            <person name="Chen C."/>
            <person name="Cichocki N."/>
            <person name="Clum A."/>
            <person name="Culley D."/>
            <person name="Crous P.W."/>
            <person name="Fauchery L."/>
            <person name="Girlanda M."/>
            <person name="Hayes R.D."/>
            <person name="Keri Z."/>
            <person name="LaButti K."/>
            <person name="Lipzen A."/>
            <person name="Lombard V."/>
            <person name="Magnuson J."/>
            <person name="Maillard F."/>
            <person name="Murat C."/>
            <person name="Nolan M."/>
            <person name="Ohm R.A."/>
            <person name="Pangilinan J."/>
            <person name="Pereira M.F."/>
            <person name="Perotto S."/>
            <person name="Peter M."/>
            <person name="Pfister S."/>
            <person name="Riley R."/>
            <person name="Sitrit Y."/>
            <person name="Stielow J.B."/>
            <person name="Szollosi G."/>
            <person name="Zifcakova L."/>
            <person name="Stursova M."/>
            <person name="Spatafora J.W."/>
            <person name="Tedersoo L."/>
            <person name="Vaario L.M."/>
            <person name="Yamada A."/>
            <person name="Yan M."/>
            <person name="Wang P."/>
            <person name="Xu J."/>
            <person name="Bruns T."/>
            <person name="Baldrian P."/>
            <person name="Vilgalys R."/>
            <person name="Dunand C."/>
            <person name="Henrissat B."/>
            <person name="Grigoriev I.V."/>
            <person name="Hibbett D."/>
            <person name="Nagy L.G."/>
            <person name="Martin F.M."/>
        </authorList>
    </citation>
    <scope>NUCLEOTIDE SEQUENCE</scope>
    <source>
        <strain evidence="1">UP504</strain>
    </source>
</reference>
<dbReference type="OrthoDB" id="435881at2759"/>
<organism evidence="1 2">
    <name type="scientific">Hydnum rufescens UP504</name>
    <dbReference type="NCBI Taxonomy" id="1448309"/>
    <lineage>
        <taxon>Eukaryota</taxon>
        <taxon>Fungi</taxon>
        <taxon>Dikarya</taxon>
        <taxon>Basidiomycota</taxon>
        <taxon>Agaricomycotina</taxon>
        <taxon>Agaricomycetes</taxon>
        <taxon>Cantharellales</taxon>
        <taxon>Hydnaceae</taxon>
        <taxon>Hydnum</taxon>
    </lineage>
</organism>
<proteinExistence type="predicted"/>
<evidence type="ECO:0000313" key="2">
    <source>
        <dbReference type="Proteomes" id="UP000886523"/>
    </source>
</evidence>
<keyword evidence="2" id="KW-1185">Reference proteome</keyword>
<dbReference type="Proteomes" id="UP000886523">
    <property type="component" value="Unassembled WGS sequence"/>
</dbReference>
<protein>
    <submittedName>
        <fullName evidence="1">Uncharacterized protein</fullName>
    </submittedName>
</protein>
<name>A0A9P6DQS2_9AGAM</name>